<reference evidence="3" key="2">
    <citation type="journal article" date="2023" name="IMA Fungus">
        <title>Comparative genomic study of the Penicillium genus elucidates a diverse pangenome and 15 lateral gene transfer events.</title>
        <authorList>
            <person name="Petersen C."/>
            <person name="Sorensen T."/>
            <person name="Nielsen M.R."/>
            <person name="Sondergaard T.E."/>
            <person name="Sorensen J.L."/>
            <person name="Fitzpatrick D.A."/>
            <person name="Frisvad J.C."/>
            <person name="Nielsen K.L."/>
        </authorList>
    </citation>
    <scope>NUCLEOTIDE SEQUENCE</scope>
    <source>
        <strain evidence="3">IBT 21917</strain>
    </source>
</reference>
<keyword evidence="4" id="KW-1185">Reference proteome</keyword>
<evidence type="ECO:0000313" key="3">
    <source>
        <dbReference type="EMBL" id="KAJ5179053.1"/>
    </source>
</evidence>
<dbReference type="Gene3D" id="2.40.128.580">
    <property type="entry name" value="GXWXG domain"/>
    <property type="match status" value="1"/>
</dbReference>
<dbReference type="EMBL" id="JAPQKO010000002">
    <property type="protein sequence ID" value="KAJ5179053.1"/>
    <property type="molecule type" value="Genomic_DNA"/>
</dbReference>
<evidence type="ECO:0000259" key="1">
    <source>
        <dbReference type="Pfam" id="PF14231"/>
    </source>
</evidence>
<accession>A0A9W9IH84</accession>
<comment type="caution">
    <text evidence="3">The sequence shown here is derived from an EMBL/GenBank/DDBJ whole genome shotgun (WGS) entry which is preliminary data.</text>
</comment>
<dbReference type="OrthoDB" id="2213372at2759"/>
<evidence type="ECO:0000313" key="4">
    <source>
        <dbReference type="Proteomes" id="UP001146351"/>
    </source>
</evidence>
<sequence>MTNADKFFEIVNAKDGADMTAIEALFDQLDALPSDAMVGRWKGTSFDATHPAHQLLKDAKWFGKNMHSVDDVDPVIITDDQGNQVVCSDYGKARLREVVFRGVPTASMIYDILPIIDSFRRVSDEVVLGAMDNRDLNVHGTFYFYLTRIRD</sequence>
<dbReference type="Proteomes" id="UP001146351">
    <property type="component" value="Unassembled WGS sequence"/>
</dbReference>
<dbReference type="Pfam" id="PF14232">
    <property type="entry name" value="DUF4334"/>
    <property type="match status" value="1"/>
</dbReference>
<gene>
    <name evidence="3" type="ORF">N7492_002263</name>
</gene>
<dbReference type="AlphaFoldDB" id="A0A9W9IH84"/>
<reference evidence="3" key="1">
    <citation type="submission" date="2022-11" db="EMBL/GenBank/DDBJ databases">
        <authorList>
            <person name="Petersen C."/>
        </authorList>
    </citation>
    <scope>NUCLEOTIDE SEQUENCE</scope>
    <source>
        <strain evidence="3">IBT 21917</strain>
    </source>
</reference>
<dbReference type="InterPro" id="IPR025568">
    <property type="entry name" value="DUF4334"/>
</dbReference>
<organism evidence="3 4">
    <name type="scientific">Penicillium capsulatum</name>
    <dbReference type="NCBI Taxonomy" id="69766"/>
    <lineage>
        <taxon>Eukaryota</taxon>
        <taxon>Fungi</taxon>
        <taxon>Dikarya</taxon>
        <taxon>Ascomycota</taxon>
        <taxon>Pezizomycotina</taxon>
        <taxon>Eurotiomycetes</taxon>
        <taxon>Eurotiomycetidae</taxon>
        <taxon>Eurotiales</taxon>
        <taxon>Aspergillaceae</taxon>
        <taxon>Penicillium</taxon>
    </lineage>
</organism>
<dbReference type="InterPro" id="IPR025951">
    <property type="entry name" value="GXWXG_dom"/>
</dbReference>
<protein>
    <submittedName>
        <fullName evidence="3">Transcription factor cmr1 protein</fullName>
    </submittedName>
</protein>
<name>A0A9W9IH84_9EURO</name>
<feature type="domain" description="DUF4334" evidence="2">
    <location>
        <begin position="91"/>
        <end position="148"/>
    </location>
</feature>
<dbReference type="Pfam" id="PF14231">
    <property type="entry name" value="GXWXG"/>
    <property type="match status" value="1"/>
</dbReference>
<proteinExistence type="predicted"/>
<feature type="domain" description="GXWXG" evidence="1">
    <location>
        <begin position="24"/>
        <end position="82"/>
    </location>
</feature>
<evidence type="ECO:0000259" key="2">
    <source>
        <dbReference type="Pfam" id="PF14232"/>
    </source>
</evidence>